<evidence type="ECO:0000256" key="3">
    <source>
        <dbReference type="PROSITE-ProRule" id="PRU00221"/>
    </source>
</evidence>
<dbReference type="EMBL" id="CAXAMN010027139">
    <property type="protein sequence ID" value="CAK9108811.1"/>
    <property type="molecule type" value="Genomic_DNA"/>
</dbReference>
<accession>A0ABP0S8Y5</accession>
<keyword evidence="5" id="KW-1185">Reference proteome</keyword>
<gene>
    <name evidence="4" type="ORF">CCMP2556_LOCUS50683</name>
</gene>
<evidence type="ECO:0000256" key="2">
    <source>
        <dbReference type="ARBA" id="ARBA00022737"/>
    </source>
</evidence>
<dbReference type="SUPFAM" id="SSF50998">
    <property type="entry name" value="Quinoprotein alcohol dehydrogenase-like"/>
    <property type="match status" value="1"/>
</dbReference>
<evidence type="ECO:0000313" key="4">
    <source>
        <dbReference type="EMBL" id="CAK9108811.1"/>
    </source>
</evidence>
<name>A0ABP0S8Y5_9DINO</name>
<comment type="caution">
    <text evidence="4">The sequence shown here is derived from an EMBL/GenBank/DDBJ whole genome shotgun (WGS) entry which is preliminary data.</text>
</comment>
<proteinExistence type="predicted"/>
<dbReference type="SUPFAM" id="SSF82171">
    <property type="entry name" value="DPP6 N-terminal domain-like"/>
    <property type="match status" value="1"/>
</dbReference>
<keyword evidence="2" id="KW-0677">Repeat</keyword>
<evidence type="ECO:0000313" key="5">
    <source>
        <dbReference type="Proteomes" id="UP001642484"/>
    </source>
</evidence>
<sequence>MSRERSRTPAQEAILVRVCSISGCCVLERHFDPLQSLEAVKSALREQELNLLQLRLFQDAKELKEDCCLQALCERGARLQLTLVKVTAALAVTAHYNGSLQLWDLDGRCLRTMGSSGPGEAKELQVTGLEVDWSTRRALTGDLYHEVRLWNLEEGRCVHRMPGHGDMIRGVAVDWSKDLAVTHDAAGVWICWDLQSGEQMYQRLAHQGGVHDVEADWERLRFVTMGGDAIKTWVKGQELWSHSLHGISSLEHLVDCGLEADWDTDRLAACWSMAVHLWNLATGQLLWVFRHHLDDISGFCVNWEKQQSASWGEDGLLLLWDLETGKLLEKMPHQQAITETTCHWEGSLRCLSSSESVLWLWQDEGAGHRVGHMLTGHRDHICKAEACWDQDRALSWSDDATLRLWDLKALQCLLLLSGHVGPVWGAHVNWESAQVLSYSFAQKMLLLWNLQDGSKREISLEEEVKHSSTPAWNGGWNGGAEVDWESRRAVAWCLREAVLHAIDLRSAVPRPIFLRCCSQGQFVDSFVLGCRTMSVQTERTDCVLRKVGDL</sequence>
<dbReference type="InterPro" id="IPR015943">
    <property type="entry name" value="WD40/YVTN_repeat-like_dom_sf"/>
</dbReference>
<dbReference type="Proteomes" id="UP001642484">
    <property type="component" value="Unassembled WGS sequence"/>
</dbReference>
<dbReference type="PANTHER" id="PTHR22847:SF637">
    <property type="entry name" value="WD REPEAT DOMAIN 5B"/>
    <property type="match status" value="1"/>
</dbReference>
<dbReference type="PANTHER" id="PTHR22847">
    <property type="entry name" value="WD40 REPEAT PROTEIN"/>
    <property type="match status" value="1"/>
</dbReference>
<dbReference type="PROSITE" id="PS50082">
    <property type="entry name" value="WD_REPEATS_2"/>
    <property type="match status" value="1"/>
</dbReference>
<dbReference type="SMART" id="SM00320">
    <property type="entry name" value="WD40"/>
    <property type="match status" value="7"/>
</dbReference>
<reference evidence="4 5" key="1">
    <citation type="submission" date="2024-02" db="EMBL/GenBank/DDBJ databases">
        <authorList>
            <person name="Chen Y."/>
            <person name="Shah S."/>
            <person name="Dougan E. K."/>
            <person name="Thang M."/>
            <person name="Chan C."/>
        </authorList>
    </citation>
    <scope>NUCLEOTIDE SEQUENCE [LARGE SCALE GENOMIC DNA]</scope>
</reference>
<protein>
    <submittedName>
        <fullName evidence="4">Uncharacterized protein</fullName>
    </submittedName>
</protein>
<dbReference type="Gene3D" id="2.130.10.10">
    <property type="entry name" value="YVTN repeat-like/Quinoprotein amine dehydrogenase"/>
    <property type="match status" value="3"/>
</dbReference>
<evidence type="ECO:0000256" key="1">
    <source>
        <dbReference type="ARBA" id="ARBA00022574"/>
    </source>
</evidence>
<dbReference type="InterPro" id="IPR011047">
    <property type="entry name" value="Quinoprotein_ADH-like_sf"/>
</dbReference>
<dbReference type="InterPro" id="IPR001680">
    <property type="entry name" value="WD40_rpt"/>
</dbReference>
<keyword evidence="1 3" id="KW-0853">WD repeat</keyword>
<organism evidence="4 5">
    <name type="scientific">Durusdinium trenchii</name>
    <dbReference type="NCBI Taxonomy" id="1381693"/>
    <lineage>
        <taxon>Eukaryota</taxon>
        <taxon>Sar</taxon>
        <taxon>Alveolata</taxon>
        <taxon>Dinophyceae</taxon>
        <taxon>Suessiales</taxon>
        <taxon>Symbiodiniaceae</taxon>
        <taxon>Durusdinium</taxon>
    </lineage>
</organism>
<feature type="repeat" description="WD" evidence="3">
    <location>
        <begin position="374"/>
        <end position="415"/>
    </location>
</feature>